<name>A0A0A9A872_ARUDO</name>
<accession>A0A0A9A872</accession>
<dbReference type="AlphaFoldDB" id="A0A0A9A872"/>
<organism evidence="1">
    <name type="scientific">Arundo donax</name>
    <name type="common">Giant reed</name>
    <name type="synonym">Donax arundinaceus</name>
    <dbReference type="NCBI Taxonomy" id="35708"/>
    <lineage>
        <taxon>Eukaryota</taxon>
        <taxon>Viridiplantae</taxon>
        <taxon>Streptophyta</taxon>
        <taxon>Embryophyta</taxon>
        <taxon>Tracheophyta</taxon>
        <taxon>Spermatophyta</taxon>
        <taxon>Magnoliopsida</taxon>
        <taxon>Liliopsida</taxon>
        <taxon>Poales</taxon>
        <taxon>Poaceae</taxon>
        <taxon>PACMAD clade</taxon>
        <taxon>Arundinoideae</taxon>
        <taxon>Arundineae</taxon>
        <taxon>Arundo</taxon>
    </lineage>
</organism>
<proteinExistence type="predicted"/>
<reference evidence="1" key="2">
    <citation type="journal article" date="2015" name="Data Brief">
        <title>Shoot transcriptome of the giant reed, Arundo donax.</title>
        <authorList>
            <person name="Barrero R.A."/>
            <person name="Guerrero F.D."/>
            <person name="Moolhuijzen P."/>
            <person name="Goolsby J.A."/>
            <person name="Tidwell J."/>
            <person name="Bellgard S.E."/>
            <person name="Bellgard M.I."/>
        </authorList>
    </citation>
    <scope>NUCLEOTIDE SEQUENCE</scope>
    <source>
        <tissue evidence="1">Shoot tissue taken approximately 20 cm above the soil surface</tissue>
    </source>
</reference>
<dbReference type="EMBL" id="GBRH01252715">
    <property type="protein sequence ID" value="JAD45180.1"/>
    <property type="molecule type" value="Transcribed_RNA"/>
</dbReference>
<evidence type="ECO:0000313" key="1">
    <source>
        <dbReference type="EMBL" id="JAD45180.1"/>
    </source>
</evidence>
<reference evidence="1" key="1">
    <citation type="submission" date="2014-09" db="EMBL/GenBank/DDBJ databases">
        <authorList>
            <person name="Magalhaes I.L.F."/>
            <person name="Oliveira U."/>
            <person name="Santos F.R."/>
            <person name="Vidigal T.H.D.A."/>
            <person name="Brescovit A.D."/>
            <person name="Santos A.J."/>
        </authorList>
    </citation>
    <scope>NUCLEOTIDE SEQUENCE</scope>
    <source>
        <tissue evidence="1">Shoot tissue taken approximately 20 cm above the soil surface</tissue>
    </source>
</reference>
<sequence length="57" mass="6265">MVFKKGVNFLELPSTPPVDLNSVNCCFFSIWYSSIYIIVSSSLSSSSNKVAASRDMP</sequence>
<protein>
    <submittedName>
        <fullName evidence="1">Uncharacterized protein</fullName>
    </submittedName>
</protein>